<dbReference type="EMBL" id="CAJVRM010000147">
    <property type="protein sequence ID" value="CAG8975696.1"/>
    <property type="molecule type" value="Genomic_DNA"/>
</dbReference>
<keyword evidence="4 5" id="KW-0472">Membrane</keyword>
<feature type="transmembrane region" description="Helical" evidence="5">
    <location>
        <begin position="95"/>
        <end position="117"/>
    </location>
</feature>
<evidence type="ECO:0000256" key="2">
    <source>
        <dbReference type="ARBA" id="ARBA00022692"/>
    </source>
</evidence>
<dbReference type="GO" id="GO:0005886">
    <property type="term" value="C:plasma membrane"/>
    <property type="evidence" value="ECO:0007669"/>
    <property type="project" value="TreeGrafter"/>
</dbReference>
<evidence type="ECO:0000256" key="1">
    <source>
        <dbReference type="ARBA" id="ARBA00004141"/>
    </source>
</evidence>
<evidence type="ECO:0000313" key="7">
    <source>
        <dbReference type="Proteomes" id="UP000701801"/>
    </source>
</evidence>
<dbReference type="Pfam" id="PF04479">
    <property type="entry name" value="RTA1"/>
    <property type="match status" value="1"/>
</dbReference>
<evidence type="ECO:0000313" key="6">
    <source>
        <dbReference type="EMBL" id="CAG8975696.1"/>
    </source>
</evidence>
<accession>A0A9N9LQF0</accession>
<gene>
    <name evidence="6" type="ORF">HYALB_00007900</name>
</gene>
<protein>
    <recommendedName>
        <fullName evidence="8">RTA1-domain-containing protein</fullName>
    </recommendedName>
</protein>
<dbReference type="InterPro" id="IPR007568">
    <property type="entry name" value="RTA1"/>
</dbReference>
<keyword evidence="7" id="KW-1185">Reference proteome</keyword>
<reference evidence="6" key="1">
    <citation type="submission" date="2021-07" db="EMBL/GenBank/DDBJ databases">
        <authorList>
            <person name="Durling M."/>
        </authorList>
    </citation>
    <scope>NUCLEOTIDE SEQUENCE</scope>
</reference>
<evidence type="ECO:0000256" key="5">
    <source>
        <dbReference type="SAM" id="Phobius"/>
    </source>
</evidence>
<feature type="transmembrane region" description="Helical" evidence="5">
    <location>
        <begin position="172"/>
        <end position="196"/>
    </location>
</feature>
<comment type="caution">
    <text evidence="6">The sequence shown here is derived from an EMBL/GenBank/DDBJ whole genome shotgun (WGS) entry which is preliminary data.</text>
</comment>
<feature type="transmembrane region" description="Helical" evidence="5">
    <location>
        <begin position="221"/>
        <end position="241"/>
    </location>
</feature>
<name>A0A9N9LQF0_9HELO</name>
<feature type="transmembrane region" description="Helical" evidence="5">
    <location>
        <begin position="137"/>
        <end position="160"/>
    </location>
</feature>
<comment type="subcellular location">
    <subcellularLocation>
        <location evidence="1">Membrane</location>
        <topology evidence="1">Multi-pass membrane protein</topology>
    </subcellularLocation>
</comment>
<proteinExistence type="predicted"/>
<feature type="transmembrane region" description="Helical" evidence="5">
    <location>
        <begin position="63"/>
        <end position="83"/>
    </location>
</feature>
<evidence type="ECO:0000256" key="3">
    <source>
        <dbReference type="ARBA" id="ARBA00022989"/>
    </source>
</evidence>
<dbReference type="GO" id="GO:0000324">
    <property type="term" value="C:fungal-type vacuole"/>
    <property type="evidence" value="ECO:0007669"/>
    <property type="project" value="TreeGrafter"/>
</dbReference>
<feature type="transmembrane region" description="Helical" evidence="5">
    <location>
        <begin position="257"/>
        <end position="276"/>
    </location>
</feature>
<keyword evidence="2 5" id="KW-0812">Transmembrane</keyword>
<evidence type="ECO:0008006" key="8">
    <source>
        <dbReference type="Google" id="ProtNLM"/>
    </source>
</evidence>
<dbReference type="PANTHER" id="PTHR31465:SF8">
    <property type="entry name" value="DOMAIN PROTEIN, PUTATIVE (AFU_ORTHOLOGUE AFUA_6G14140)-RELATED"/>
    <property type="match status" value="1"/>
</dbReference>
<dbReference type="PANTHER" id="PTHR31465">
    <property type="entry name" value="PROTEIN RTA1-RELATED"/>
    <property type="match status" value="1"/>
</dbReference>
<keyword evidence="3 5" id="KW-1133">Transmembrane helix</keyword>
<sequence>MIETVFSLLEARESKYADCTLETCPLSASVYGYLPNKAANYFFLVAFGLSCLAHFFQGARSRSWTFMLAFGVGAFGEAVGYVGRILLRNNPFSRTYLTIMLVPGTVAPAFLAGGVYLTLKHLIIIYGRNFSRIAPRLYTWIFVFADIASIVIQALGAVIASRGTKPAVGNNIMMVGLCSQVATLGIFGLMAIDVFFKIRSYRDQFNASTIALRSSKRYKGLLGAIVIAYSTITIRCIYRIAEMAGGWRNPIMQDENAFIALDGCMCLIASLAMNIWHPGFLFKQSYATIKTESLPITPQDEMSAA</sequence>
<organism evidence="6 7">
    <name type="scientific">Hymenoscyphus albidus</name>
    <dbReference type="NCBI Taxonomy" id="595503"/>
    <lineage>
        <taxon>Eukaryota</taxon>
        <taxon>Fungi</taxon>
        <taxon>Dikarya</taxon>
        <taxon>Ascomycota</taxon>
        <taxon>Pezizomycotina</taxon>
        <taxon>Leotiomycetes</taxon>
        <taxon>Helotiales</taxon>
        <taxon>Helotiaceae</taxon>
        <taxon>Hymenoscyphus</taxon>
    </lineage>
</organism>
<dbReference type="AlphaFoldDB" id="A0A9N9LQF0"/>
<evidence type="ECO:0000256" key="4">
    <source>
        <dbReference type="ARBA" id="ARBA00023136"/>
    </source>
</evidence>
<dbReference type="OrthoDB" id="4521223at2759"/>
<feature type="transmembrane region" description="Helical" evidence="5">
    <location>
        <begin position="38"/>
        <end position="56"/>
    </location>
</feature>
<dbReference type="Proteomes" id="UP000701801">
    <property type="component" value="Unassembled WGS sequence"/>
</dbReference>